<evidence type="ECO:0000313" key="3">
    <source>
        <dbReference type="Proteomes" id="UP001321486"/>
    </source>
</evidence>
<dbReference type="InterPro" id="IPR018644">
    <property type="entry name" value="DUF2071"/>
</dbReference>
<protein>
    <submittedName>
        <fullName evidence="2">Uncharacterized protein</fullName>
    </submittedName>
</protein>
<dbReference type="PANTHER" id="PTHR39186:SF1">
    <property type="entry name" value="DUF2071 DOMAIN-CONTAINING PROTEIN"/>
    <property type="match status" value="1"/>
</dbReference>
<name>A0ABN6Y565_9MICO</name>
<dbReference type="PANTHER" id="PTHR39186">
    <property type="entry name" value="DUF2071 FAMILY PROTEIN"/>
    <property type="match status" value="1"/>
</dbReference>
<dbReference type="EMBL" id="AP027732">
    <property type="protein sequence ID" value="BDZ51287.1"/>
    <property type="molecule type" value="Genomic_DNA"/>
</dbReference>
<feature type="region of interest" description="Disordered" evidence="1">
    <location>
        <begin position="1"/>
        <end position="20"/>
    </location>
</feature>
<evidence type="ECO:0000313" key="2">
    <source>
        <dbReference type="EMBL" id="BDZ51287.1"/>
    </source>
</evidence>
<keyword evidence="3" id="KW-1185">Reference proteome</keyword>
<sequence length="99" mass="11058">MACHAGHAPRSHVRLRPGTDRVEHDPLADFLTARWGMHVARHRHTAFWPNAHATWELVTAELLELDDELLAATGFPGLADRAPDSVLYSRGVSTRFARP</sequence>
<gene>
    <name evidence="2" type="ORF">GCM10025867_35280</name>
</gene>
<dbReference type="Pfam" id="PF09844">
    <property type="entry name" value="DUF2071"/>
    <property type="match status" value="1"/>
</dbReference>
<reference evidence="3" key="1">
    <citation type="journal article" date="2019" name="Int. J. Syst. Evol. Microbiol.">
        <title>The Global Catalogue of Microorganisms (GCM) 10K type strain sequencing project: providing services to taxonomists for standard genome sequencing and annotation.</title>
        <authorList>
            <consortium name="The Broad Institute Genomics Platform"/>
            <consortium name="The Broad Institute Genome Sequencing Center for Infectious Disease"/>
            <person name="Wu L."/>
            <person name="Ma J."/>
        </authorList>
    </citation>
    <scope>NUCLEOTIDE SEQUENCE [LARGE SCALE GENOMIC DNA]</scope>
    <source>
        <strain evidence="3">NBRC 108728</strain>
    </source>
</reference>
<proteinExistence type="predicted"/>
<evidence type="ECO:0000256" key="1">
    <source>
        <dbReference type="SAM" id="MobiDB-lite"/>
    </source>
</evidence>
<organism evidence="2 3">
    <name type="scientific">Frondihabitans sucicola</name>
    <dbReference type="NCBI Taxonomy" id="1268041"/>
    <lineage>
        <taxon>Bacteria</taxon>
        <taxon>Bacillati</taxon>
        <taxon>Actinomycetota</taxon>
        <taxon>Actinomycetes</taxon>
        <taxon>Micrococcales</taxon>
        <taxon>Microbacteriaceae</taxon>
        <taxon>Frondihabitans</taxon>
    </lineage>
</organism>
<accession>A0ABN6Y565</accession>
<dbReference type="Proteomes" id="UP001321486">
    <property type="component" value="Chromosome"/>
</dbReference>